<dbReference type="GeneID" id="96084765"/>
<keyword evidence="3" id="KW-1185">Reference proteome</keyword>
<organism evidence="2 3">
    <name type="scientific">Alternaria dauci</name>
    <dbReference type="NCBI Taxonomy" id="48095"/>
    <lineage>
        <taxon>Eukaryota</taxon>
        <taxon>Fungi</taxon>
        <taxon>Dikarya</taxon>
        <taxon>Ascomycota</taxon>
        <taxon>Pezizomycotina</taxon>
        <taxon>Dothideomycetes</taxon>
        <taxon>Pleosporomycetidae</taxon>
        <taxon>Pleosporales</taxon>
        <taxon>Pleosporineae</taxon>
        <taxon>Pleosporaceae</taxon>
        <taxon>Alternaria</taxon>
        <taxon>Alternaria sect. Porri</taxon>
    </lineage>
</organism>
<feature type="region of interest" description="Disordered" evidence="1">
    <location>
        <begin position="219"/>
        <end position="259"/>
    </location>
</feature>
<protein>
    <submittedName>
        <fullName evidence="2">Uncharacterized protein</fullName>
    </submittedName>
</protein>
<gene>
    <name evidence="2" type="ORF">ACET3X_004443</name>
</gene>
<dbReference type="Proteomes" id="UP001578633">
    <property type="component" value="Chromosome 3"/>
</dbReference>
<evidence type="ECO:0000313" key="3">
    <source>
        <dbReference type="Proteomes" id="UP001578633"/>
    </source>
</evidence>
<proteinExistence type="predicted"/>
<sequence>MPPNHSLQPQTPPTGVVSRPLISRENNVTAPQREPAKPVTTLVSMLPQTTYNEADDAEGTVRSAAYIRVQLQLLKWLGSHASDTLTVGKAYNWTENIAEDKCPQARDALRLCYYMRSQGFDTYATFQESIMCLYIANQTTEVRDRKSDRLYWCQNFLNNDLAQVQRNVPVSSGARGGRRNAVSSDSNQPATQSLLASLNAVTAAGNGAARARSRNILAVTSGQNGQGEETGGGGGPASEDHAGQENGNGQPTVGSRPARIAAATAELESLLNSYPPNTVAIDAAIVRLAELNSEGN</sequence>
<accession>A0ABR3UNI0</accession>
<dbReference type="RefSeq" id="XP_069308421.1">
    <property type="nucleotide sequence ID" value="XM_069450648.1"/>
</dbReference>
<name>A0ABR3UNI0_9PLEO</name>
<comment type="caution">
    <text evidence="2">The sequence shown here is derived from an EMBL/GenBank/DDBJ whole genome shotgun (WGS) entry which is preliminary data.</text>
</comment>
<evidence type="ECO:0000256" key="1">
    <source>
        <dbReference type="SAM" id="MobiDB-lite"/>
    </source>
</evidence>
<evidence type="ECO:0000313" key="2">
    <source>
        <dbReference type="EMBL" id="KAL1797837.1"/>
    </source>
</evidence>
<reference evidence="2 3" key="1">
    <citation type="submission" date="2024-09" db="EMBL/GenBank/DDBJ databases">
        <title>T2T genomes of carrot and Alternaria dauci and their utility for understanding host-pathogen interaction during carrot leaf blight disease.</title>
        <authorList>
            <person name="Liu W."/>
            <person name="Xu S."/>
            <person name="Ou C."/>
            <person name="Liu X."/>
            <person name="Zhuang F."/>
            <person name="Deng X.W."/>
        </authorList>
    </citation>
    <scope>NUCLEOTIDE SEQUENCE [LARGE SCALE GENOMIC DNA]</scope>
    <source>
        <strain evidence="2 3">A2016</strain>
    </source>
</reference>
<feature type="region of interest" description="Disordered" evidence="1">
    <location>
        <begin position="170"/>
        <end position="189"/>
    </location>
</feature>
<dbReference type="EMBL" id="JBHGVX010000003">
    <property type="protein sequence ID" value="KAL1797837.1"/>
    <property type="molecule type" value="Genomic_DNA"/>
</dbReference>
<feature type="compositionally biased region" description="Gly residues" evidence="1">
    <location>
        <begin position="224"/>
        <end position="236"/>
    </location>
</feature>